<geneLocation type="plasmid" evidence="2 3">
    <name>pCIG1485E</name>
</geneLocation>
<gene>
    <name evidence="2" type="ORF">CIG1485E_a0050</name>
</gene>
<keyword evidence="2" id="KW-0614">Plasmid</keyword>
<evidence type="ECO:0000313" key="2">
    <source>
        <dbReference type="EMBL" id="AII15575.1"/>
    </source>
</evidence>
<feature type="transmembrane region" description="Helical" evidence="1">
    <location>
        <begin position="21"/>
        <end position="48"/>
    </location>
</feature>
<keyword evidence="1" id="KW-1133">Transmembrane helix</keyword>
<dbReference type="AlphaFoldDB" id="A0A076FBG4"/>
<accession>A0A076FBG4</accession>
<reference evidence="2 3" key="1">
    <citation type="journal article" date="2014" name="Genome Announc.">
        <title>Complete Genome Sequence of Campylobacter iguaniorum Strain 1485ET, Isolated from a Bearded Dragon (Pogona vitticeps).</title>
        <authorList>
            <person name="Gilbert M.J."/>
            <person name="Miller W.G."/>
            <person name="Yee E."/>
            <person name="Kik M."/>
            <person name="Wagenaar J.A."/>
            <person name="Duim B."/>
        </authorList>
    </citation>
    <scope>NUCLEOTIDE SEQUENCE [LARGE SCALE GENOMIC DNA]</scope>
    <source>
        <strain evidence="2 3">1485E</strain>
        <plasmid evidence="2">pCIG1485E</plasmid>
    </source>
</reference>
<keyword evidence="3" id="KW-1185">Reference proteome</keyword>
<keyword evidence="1" id="KW-0812">Transmembrane</keyword>
<organism evidence="2 3">
    <name type="scientific">Campylobacter iguaniorum</name>
    <dbReference type="NCBI Taxonomy" id="1244531"/>
    <lineage>
        <taxon>Bacteria</taxon>
        <taxon>Pseudomonadati</taxon>
        <taxon>Campylobacterota</taxon>
        <taxon>Epsilonproteobacteria</taxon>
        <taxon>Campylobacterales</taxon>
        <taxon>Campylobacteraceae</taxon>
        <taxon>Campylobacter</taxon>
    </lineage>
</organism>
<protein>
    <submittedName>
        <fullName evidence="2">Uncharacterized protein</fullName>
    </submittedName>
</protein>
<dbReference type="KEGG" id="caj:CIG1485E_a0050"/>
<sequence>MMKMENENVANVAIVKGFIHAIALPLFLTVALSNIFIGLAWIMFVSYLYARVFKEKPAAYWFFGFAKGMVAFFLIFILLVLASTLQ</sequence>
<keyword evidence="1" id="KW-0472">Membrane</keyword>
<evidence type="ECO:0000313" key="3">
    <source>
        <dbReference type="Proteomes" id="UP000028486"/>
    </source>
</evidence>
<feature type="transmembrane region" description="Helical" evidence="1">
    <location>
        <begin position="60"/>
        <end position="82"/>
    </location>
</feature>
<dbReference type="EMBL" id="CP009044">
    <property type="protein sequence ID" value="AII15575.1"/>
    <property type="molecule type" value="Genomic_DNA"/>
</dbReference>
<name>A0A076FBG4_9BACT</name>
<dbReference type="HOGENOM" id="CLU_2492024_0_0_7"/>
<proteinExistence type="predicted"/>
<evidence type="ECO:0000256" key="1">
    <source>
        <dbReference type="SAM" id="Phobius"/>
    </source>
</evidence>
<dbReference type="Proteomes" id="UP000028486">
    <property type="component" value="Plasmid pCIG1485E"/>
</dbReference>
<dbReference type="RefSeq" id="WP_144242200.1">
    <property type="nucleotide sequence ID" value="NZ_CP009044.1"/>
</dbReference>